<dbReference type="EMBL" id="AFBI03000005">
    <property type="protein sequence ID" value="EJW01493.1"/>
    <property type="molecule type" value="Genomic_DNA"/>
</dbReference>
<protein>
    <submittedName>
        <fullName evidence="1">Uncharacterized protein</fullName>
    </submittedName>
</protein>
<keyword evidence="2" id="KW-1185">Reference proteome</keyword>
<accession>J8ZP57</accession>
<dbReference type="InParanoid" id="J8ZP57"/>
<proteinExistence type="predicted"/>
<evidence type="ECO:0000313" key="2">
    <source>
        <dbReference type="Proteomes" id="UP000003163"/>
    </source>
</evidence>
<dbReference type="HOGENOM" id="CLU_930741_0_0_1"/>
<name>J8ZP57_EDHAE</name>
<reference evidence="1 2" key="1">
    <citation type="submission" date="2011-08" db="EMBL/GenBank/DDBJ databases">
        <authorList>
            <person name="Liu Z.J."/>
            <person name="Shi F.L."/>
            <person name="Lu J.Q."/>
            <person name="Li M."/>
            <person name="Wang Z.L."/>
        </authorList>
    </citation>
    <scope>NUCLEOTIDE SEQUENCE [LARGE SCALE GENOMIC DNA]</scope>
    <source>
        <strain evidence="1 2">USNM 41457</strain>
    </source>
</reference>
<evidence type="ECO:0000313" key="1">
    <source>
        <dbReference type="EMBL" id="EJW01493.1"/>
    </source>
</evidence>
<organism evidence="1 2">
    <name type="scientific">Edhazardia aedis (strain USNM 41457)</name>
    <name type="common">Microsporidian parasite</name>
    <dbReference type="NCBI Taxonomy" id="1003232"/>
    <lineage>
        <taxon>Eukaryota</taxon>
        <taxon>Fungi</taxon>
        <taxon>Fungi incertae sedis</taxon>
        <taxon>Microsporidia</taxon>
        <taxon>Edhazardia</taxon>
    </lineage>
</organism>
<sequence length="299" mass="35908">MFFSEKEMEIEPFYFKRINIKNRKKQVIKIIYNNEQINFNKVGCQTEITDNENGDIFVFKNFAIRKKHILRLDFKNSNSNLQDKNFEDFGESNQIYLFSNIELQFARYVFHHISKYCNEKLYKLNSSDEFVNVIDFCEYILEENNLDHDPENNEYRRTEILRKITEKYYNKENVSLIRTVNIIPRYYAYITITVLNSFNIRSINAVYLVFGNIEIIQESFSNALKQFLLFSLLEDSEIEVVKNSIQDSDEKETIKKILQKSEYYDTYIKKRIISTCFLIEIQKILCHISINFKNTKLIN</sequence>
<reference evidence="2" key="2">
    <citation type="submission" date="2015-07" db="EMBL/GenBank/DDBJ databases">
        <title>Contrasting host-pathogen interactions and genome evolution in two generalist and specialist microsporidian pathogens of mosquitoes.</title>
        <authorList>
            <consortium name="The Broad Institute Genomics Platform"/>
            <consortium name="The Broad Institute Genome Sequencing Center for Infectious Disease"/>
            <person name="Cuomo C.A."/>
            <person name="Sanscrainte N.D."/>
            <person name="Goldberg J.M."/>
            <person name="Heiman D."/>
            <person name="Young S."/>
            <person name="Zeng Q."/>
            <person name="Becnel J.J."/>
            <person name="Birren B.W."/>
        </authorList>
    </citation>
    <scope>NUCLEOTIDE SEQUENCE [LARGE SCALE GENOMIC DNA]</scope>
    <source>
        <strain evidence="2">USNM 41457</strain>
    </source>
</reference>
<gene>
    <name evidence="1" type="ORF">EDEG_00438</name>
</gene>
<dbReference type="AlphaFoldDB" id="J8ZP57"/>
<dbReference type="Proteomes" id="UP000003163">
    <property type="component" value="Unassembled WGS sequence"/>
</dbReference>
<comment type="caution">
    <text evidence="1">The sequence shown here is derived from an EMBL/GenBank/DDBJ whole genome shotgun (WGS) entry which is preliminary data.</text>
</comment>
<dbReference type="VEuPathDB" id="MicrosporidiaDB:EDEG_00438"/>
<dbReference type="OrthoDB" id="383482at2759"/>